<feature type="non-terminal residue" evidence="1">
    <location>
        <position position="212"/>
    </location>
</feature>
<evidence type="ECO:0000313" key="1">
    <source>
        <dbReference type="EMBL" id="GMT20411.1"/>
    </source>
</evidence>
<name>A0AAV5VLW3_9BILA</name>
<feature type="non-terminal residue" evidence="1">
    <location>
        <position position="1"/>
    </location>
</feature>
<dbReference type="AlphaFoldDB" id="A0AAV5VLW3"/>
<comment type="caution">
    <text evidence="1">The sequence shown here is derived from an EMBL/GenBank/DDBJ whole genome shotgun (WGS) entry which is preliminary data.</text>
</comment>
<accession>A0AAV5VLW3</accession>
<evidence type="ECO:0008006" key="3">
    <source>
        <dbReference type="Google" id="ProtNLM"/>
    </source>
</evidence>
<proteinExistence type="predicted"/>
<gene>
    <name evidence="1" type="ORF">PFISCL1PPCAC_11708</name>
</gene>
<keyword evidence="2" id="KW-1185">Reference proteome</keyword>
<evidence type="ECO:0000313" key="2">
    <source>
        <dbReference type="Proteomes" id="UP001432322"/>
    </source>
</evidence>
<protein>
    <recommendedName>
        <fullName evidence="3">DUF38 domain-containing protein</fullName>
    </recommendedName>
</protein>
<organism evidence="1 2">
    <name type="scientific">Pristionchus fissidentatus</name>
    <dbReference type="NCBI Taxonomy" id="1538716"/>
    <lineage>
        <taxon>Eukaryota</taxon>
        <taxon>Metazoa</taxon>
        <taxon>Ecdysozoa</taxon>
        <taxon>Nematoda</taxon>
        <taxon>Chromadorea</taxon>
        <taxon>Rhabditida</taxon>
        <taxon>Rhabditina</taxon>
        <taxon>Diplogasteromorpha</taxon>
        <taxon>Diplogasteroidea</taxon>
        <taxon>Neodiplogasteridae</taxon>
        <taxon>Pristionchus</taxon>
    </lineage>
</organism>
<dbReference type="Proteomes" id="UP001432322">
    <property type="component" value="Unassembled WGS sequence"/>
</dbReference>
<reference evidence="1" key="1">
    <citation type="submission" date="2023-10" db="EMBL/GenBank/DDBJ databases">
        <title>Genome assembly of Pristionchus species.</title>
        <authorList>
            <person name="Yoshida K."/>
            <person name="Sommer R.J."/>
        </authorList>
    </citation>
    <scope>NUCLEOTIDE SEQUENCE</scope>
    <source>
        <strain evidence="1">RS5133</strain>
    </source>
</reference>
<dbReference type="EMBL" id="BTSY01000003">
    <property type="protein sequence ID" value="GMT20411.1"/>
    <property type="molecule type" value="Genomic_DNA"/>
</dbReference>
<sequence>HLQTIESVSYRRLKLANQFQHFPSKSLQRILSMFVDNENFKRESLELYFETIDDQTERDNIIMFRSLPPMDRLNLIWTNNKRLHFTRPEIDSSTLIGLVEKVNNVNFSCAQNTIDAQNLLNVFRIVCGSTEDRRVRIMAKSEHYHELVEILLRDSPFERKAKGWWRDRESGAVLFCGKSYVGYQTLTFMKSSIGYEDVDNGEYHWHLPDYYR</sequence>